<proteinExistence type="predicted"/>
<evidence type="ECO:0000313" key="1">
    <source>
        <dbReference type="EMBL" id="KAK7143078.1"/>
    </source>
</evidence>
<dbReference type="EMBL" id="JAYKXH010000015">
    <property type="protein sequence ID" value="KAK7143078.1"/>
    <property type="molecule type" value="Genomic_DNA"/>
</dbReference>
<gene>
    <name evidence="1" type="ORF">R3I93_014291</name>
</gene>
<dbReference type="Proteomes" id="UP001364617">
    <property type="component" value="Unassembled WGS sequence"/>
</dbReference>
<evidence type="ECO:0000313" key="2">
    <source>
        <dbReference type="Proteomes" id="UP001364617"/>
    </source>
</evidence>
<accession>A0AAN9CPL4</accession>
<name>A0AAN9CPL4_9TELE</name>
<organism evidence="1 2">
    <name type="scientific">Phoxinus phoxinus</name>
    <name type="common">Eurasian minnow</name>
    <dbReference type="NCBI Taxonomy" id="58324"/>
    <lineage>
        <taxon>Eukaryota</taxon>
        <taxon>Metazoa</taxon>
        <taxon>Chordata</taxon>
        <taxon>Craniata</taxon>
        <taxon>Vertebrata</taxon>
        <taxon>Euteleostomi</taxon>
        <taxon>Actinopterygii</taxon>
        <taxon>Neopterygii</taxon>
        <taxon>Teleostei</taxon>
        <taxon>Ostariophysi</taxon>
        <taxon>Cypriniformes</taxon>
        <taxon>Leuciscidae</taxon>
        <taxon>Phoxininae</taxon>
        <taxon>Phoxinus</taxon>
    </lineage>
</organism>
<dbReference type="AlphaFoldDB" id="A0AAN9CPL4"/>
<protein>
    <submittedName>
        <fullName evidence="1">Uncharacterized protein</fullName>
    </submittedName>
</protein>
<comment type="caution">
    <text evidence="1">The sequence shown here is derived from an EMBL/GenBank/DDBJ whole genome shotgun (WGS) entry which is preliminary data.</text>
</comment>
<sequence length="93" mass="10040">MREVGLCRHLQAKRFISDTGPVWTEFGGNSSNDHSALGLAKRVCPDPFLRDGVGVPRVLPLMDGDHSALGLAKRVCPDPFLRDGMGVPQGQTN</sequence>
<keyword evidence="2" id="KW-1185">Reference proteome</keyword>
<reference evidence="1 2" key="1">
    <citation type="submission" date="2024-02" db="EMBL/GenBank/DDBJ databases">
        <title>Chromosome-level genome assembly of the Eurasian Minnow (Phoxinus phoxinus).</title>
        <authorList>
            <person name="Oriowo T.O."/>
            <person name="Martin S."/>
            <person name="Stange M."/>
            <person name="Chrysostomakis Y."/>
            <person name="Brown T."/>
            <person name="Winkler S."/>
            <person name="Kukowka S."/>
            <person name="Myers E.W."/>
            <person name="Bohne A."/>
        </authorList>
    </citation>
    <scope>NUCLEOTIDE SEQUENCE [LARGE SCALE GENOMIC DNA]</scope>
    <source>
        <strain evidence="1">ZFMK-TIS-60720</strain>
        <tissue evidence="1">Whole Organism</tissue>
    </source>
</reference>